<dbReference type="SMART" id="SM00382">
    <property type="entry name" value="AAA"/>
    <property type="match status" value="1"/>
</dbReference>
<keyword evidence="2" id="KW-0813">Transport</keyword>
<dbReference type="GO" id="GO:0005524">
    <property type="term" value="F:ATP binding"/>
    <property type="evidence" value="ECO:0007669"/>
    <property type="project" value="UniProtKB-KW"/>
</dbReference>
<dbReference type="InterPro" id="IPR003593">
    <property type="entry name" value="AAA+_ATPase"/>
</dbReference>
<proteinExistence type="inferred from homology"/>
<evidence type="ECO:0000256" key="4">
    <source>
        <dbReference type="ARBA" id="ARBA00022840"/>
    </source>
</evidence>
<accession>A0A897MNP2</accession>
<keyword evidence="7" id="KW-1185">Reference proteome</keyword>
<dbReference type="PROSITE" id="PS50893">
    <property type="entry name" value="ABC_TRANSPORTER_2"/>
    <property type="match status" value="1"/>
</dbReference>
<sequence length="241" mass="25648">MTTEAILRAESVSHSFDEVDVLDDISVDVEPGQVMAIVGPNGSGKTTLLRVLARLLSPTEGTVEYRGPDREREIGYLPQRPTFRPGFTVRETIDFYRALVEEEGTDRLSQVGLADASNRRVEALSGGMTRLLGIAQATVGDPPLVVLDEPGSGLDPGMRRRTFEVANELAADGTAVLVSSHDLSLVERTADRVLVLDRGSVVADGTPTDLRSAHGVDSLWDVFGAATTGSTETVDVAGVST</sequence>
<evidence type="ECO:0000256" key="2">
    <source>
        <dbReference type="ARBA" id="ARBA00022448"/>
    </source>
</evidence>
<dbReference type="Pfam" id="PF00005">
    <property type="entry name" value="ABC_tran"/>
    <property type="match status" value="1"/>
</dbReference>
<evidence type="ECO:0000259" key="5">
    <source>
        <dbReference type="PROSITE" id="PS50893"/>
    </source>
</evidence>
<dbReference type="CDD" id="cd03230">
    <property type="entry name" value="ABC_DR_subfamily_A"/>
    <property type="match status" value="1"/>
</dbReference>
<keyword evidence="4" id="KW-0067">ATP-binding</keyword>
<evidence type="ECO:0000256" key="3">
    <source>
        <dbReference type="ARBA" id="ARBA00022741"/>
    </source>
</evidence>
<dbReference type="InterPro" id="IPR027417">
    <property type="entry name" value="P-loop_NTPase"/>
</dbReference>
<dbReference type="PANTHER" id="PTHR43335:SF2">
    <property type="entry name" value="ABC TRANSPORTER, ATP-BINDING PROTEIN"/>
    <property type="match status" value="1"/>
</dbReference>
<evidence type="ECO:0000313" key="6">
    <source>
        <dbReference type="EMBL" id="QSG02012.1"/>
    </source>
</evidence>
<evidence type="ECO:0000313" key="7">
    <source>
        <dbReference type="Proteomes" id="UP000663586"/>
    </source>
</evidence>
<feature type="domain" description="ABC transporter" evidence="5">
    <location>
        <begin position="7"/>
        <end position="223"/>
    </location>
</feature>
<dbReference type="Proteomes" id="UP000663586">
    <property type="component" value="Chromosome"/>
</dbReference>
<keyword evidence="3" id="KW-0547">Nucleotide-binding</keyword>
<dbReference type="InterPro" id="IPR003439">
    <property type="entry name" value="ABC_transporter-like_ATP-bd"/>
</dbReference>
<evidence type="ECO:0000256" key="1">
    <source>
        <dbReference type="ARBA" id="ARBA00005417"/>
    </source>
</evidence>
<dbReference type="KEGG" id="hara:AArcS_0788"/>
<comment type="similarity">
    <text evidence="1">Belongs to the ABC transporter superfamily.</text>
</comment>
<dbReference type="GO" id="GO:0016887">
    <property type="term" value="F:ATP hydrolysis activity"/>
    <property type="evidence" value="ECO:0007669"/>
    <property type="project" value="InterPro"/>
</dbReference>
<dbReference type="EMBL" id="CP064786">
    <property type="protein sequence ID" value="QSG02012.1"/>
    <property type="molecule type" value="Genomic_DNA"/>
</dbReference>
<dbReference type="Gene3D" id="3.40.50.300">
    <property type="entry name" value="P-loop containing nucleotide triphosphate hydrolases"/>
    <property type="match status" value="1"/>
</dbReference>
<gene>
    <name evidence="6" type="primary">ccmA4</name>
    <name evidence="6" type="ORF">AArcS_0788</name>
</gene>
<dbReference type="PANTHER" id="PTHR43335">
    <property type="entry name" value="ABC TRANSPORTER, ATP-BINDING PROTEIN"/>
    <property type="match status" value="1"/>
</dbReference>
<dbReference type="SUPFAM" id="SSF52540">
    <property type="entry name" value="P-loop containing nucleoside triphosphate hydrolases"/>
    <property type="match status" value="1"/>
</dbReference>
<protein>
    <submittedName>
        <fullName evidence="6">ABC-type multidrug transport system, ATPase component</fullName>
    </submittedName>
</protein>
<dbReference type="AlphaFoldDB" id="A0A897MNP2"/>
<name>A0A897MNP2_9EURY</name>
<reference evidence="6" key="1">
    <citation type="submission" date="2020-11" db="EMBL/GenBank/DDBJ databases">
        <title>Carbohydrate-dependent, anaerobic sulfur respiration: A novel catabolism in halophilic archaea.</title>
        <authorList>
            <person name="Sorokin D.Y."/>
            <person name="Messina E."/>
            <person name="Smedile F."/>
            <person name="La Cono V."/>
            <person name="Hallsworth J.E."/>
            <person name="Yakimov M.M."/>
        </authorList>
    </citation>
    <scope>NUCLEOTIDE SEQUENCE</scope>
    <source>
        <strain evidence="6">AArc-S</strain>
    </source>
</reference>
<organism evidence="6 7">
    <name type="scientific">Natranaeroarchaeum sulfidigenes</name>
    <dbReference type="NCBI Taxonomy" id="2784880"/>
    <lineage>
        <taxon>Archaea</taxon>
        <taxon>Methanobacteriati</taxon>
        <taxon>Methanobacteriota</taxon>
        <taxon>Stenosarchaea group</taxon>
        <taxon>Halobacteria</taxon>
        <taxon>Halobacteriales</taxon>
        <taxon>Natronoarchaeaceae</taxon>
        <taxon>Natranaeroarchaeum</taxon>
    </lineage>
</organism>